<keyword evidence="2" id="KW-1185">Reference proteome</keyword>
<evidence type="ECO:0000313" key="2">
    <source>
        <dbReference type="Proteomes" id="UP000694523"/>
    </source>
</evidence>
<reference evidence="1" key="1">
    <citation type="submission" date="2025-08" db="UniProtKB">
        <authorList>
            <consortium name="Ensembl"/>
        </authorList>
    </citation>
    <scope>IDENTIFICATION</scope>
</reference>
<dbReference type="Ensembl" id="ENSNMLT00000001660.1">
    <property type="protein sequence ID" value="ENSNMLP00000001446.1"/>
    <property type="gene ID" value="ENSNMLG00000001089.1"/>
</dbReference>
<accession>A0A8C6S8A1</accession>
<reference evidence="1" key="2">
    <citation type="submission" date="2025-09" db="UniProtKB">
        <authorList>
            <consortium name="Ensembl"/>
        </authorList>
    </citation>
    <scope>IDENTIFICATION</scope>
</reference>
<organism evidence="1 2">
    <name type="scientific">Neogobius melanostomus</name>
    <name type="common">round goby</name>
    <dbReference type="NCBI Taxonomy" id="47308"/>
    <lineage>
        <taxon>Eukaryota</taxon>
        <taxon>Metazoa</taxon>
        <taxon>Chordata</taxon>
        <taxon>Craniata</taxon>
        <taxon>Vertebrata</taxon>
        <taxon>Euteleostomi</taxon>
        <taxon>Actinopterygii</taxon>
        <taxon>Neopterygii</taxon>
        <taxon>Teleostei</taxon>
        <taxon>Neoteleostei</taxon>
        <taxon>Acanthomorphata</taxon>
        <taxon>Gobiaria</taxon>
        <taxon>Gobiiformes</taxon>
        <taxon>Gobioidei</taxon>
        <taxon>Gobiidae</taxon>
        <taxon>Benthophilinae</taxon>
        <taxon>Neogobiini</taxon>
        <taxon>Neogobius</taxon>
    </lineage>
</organism>
<proteinExistence type="predicted"/>
<sequence>IWYHTLLISSKKGTLVHCLWSCPYIRDFWKQVVVFLQDILKVSIPLVPKSFLLGILPDNLTIGPFTPKLCPLRALTLRQHGLLERWNHIYTSIYVYVCTTGFVYNKDRNM</sequence>
<evidence type="ECO:0000313" key="1">
    <source>
        <dbReference type="Ensembl" id="ENSNMLP00000001446.1"/>
    </source>
</evidence>
<dbReference type="Proteomes" id="UP000694523">
    <property type="component" value="Unplaced"/>
</dbReference>
<protein>
    <submittedName>
        <fullName evidence="1">Uncharacterized protein</fullName>
    </submittedName>
</protein>
<dbReference type="AlphaFoldDB" id="A0A8C6S8A1"/>
<name>A0A8C6S8A1_9GOBI</name>